<reference evidence="2" key="2">
    <citation type="submission" date="2018-10" db="EMBL/GenBank/DDBJ databases">
        <title>Effector identification in a new, highly contiguous assembly of the strawberry crown rot pathogen Phytophthora cactorum.</title>
        <authorList>
            <person name="Armitage A.D."/>
            <person name="Nellist C.F."/>
            <person name="Bates H."/>
            <person name="Vickerstaff R.J."/>
            <person name="Harrison R.J."/>
        </authorList>
    </citation>
    <scope>NUCLEOTIDE SEQUENCE</scope>
    <source>
        <strain evidence="2">15-7</strain>
        <strain evidence="3">4032</strain>
        <strain evidence="4">4040</strain>
        <strain evidence="5">P415</strain>
        <strain evidence="6">P421</strain>
    </source>
</reference>
<accession>A0A329RFG0</accession>
<evidence type="ECO:0000256" key="1">
    <source>
        <dbReference type="SAM" id="MobiDB-lite"/>
    </source>
</evidence>
<dbReference type="OrthoDB" id="10315954at2759"/>
<evidence type="ECO:0000313" key="2">
    <source>
        <dbReference type="EMBL" id="KAG2852911.1"/>
    </source>
</evidence>
<proteinExistence type="predicted"/>
<dbReference type="Proteomes" id="UP000774804">
    <property type="component" value="Unassembled WGS sequence"/>
</dbReference>
<dbReference type="EMBL" id="RCMG01000511">
    <property type="protein sequence ID" value="KAG2852911.1"/>
    <property type="molecule type" value="Genomic_DNA"/>
</dbReference>
<dbReference type="Proteomes" id="UP000760860">
    <property type="component" value="Unassembled WGS sequence"/>
</dbReference>
<feature type="compositionally biased region" description="Polar residues" evidence="1">
    <location>
        <begin position="46"/>
        <end position="69"/>
    </location>
</feature>
<evidence type="ECO:0000313" key="3">
    <source>
        <dbReference type="EMBL" id="KAG2874479.1"/>
    </source>
</evidence>
<sequence length="69" mass="7565">MASHLEFLDELSAFLETDPLLQEFTPPKLLEENFFQHNGPDLGWGTASSSPSINYDESGSFESNASVGD</sequence>
<evidence type="ECO:0000313" key="6">
    <source>
        <dbReference type="EMBL" id="KAG3200060.1"/>
    </source>
</evidence>
<dbReference type="Proteomes" id="UP000735874">
    <property type="component" value="Unassembled WGS sequence"/>
</dbReference>
<evidence type="ECO:0000313" key="7">
    <source>
        <dbReference type="EMBL" id="RAW22152.1"/>
    </source>
</evidence>
<dbReference type="EMBL" id="RCMI01002864">
    <property type="protein sequence ID" value="KAG2874479.1"/>
    <property type="molecule type" value="Genomic_DNA"/>
</dbReference>
<dbReference type="Proteomes" id="UP000697107">
    <property type="component" value="Unassembled WGS sequence"/>
</dbReference>
<keyword evidence="8" id="KW-1185">Reference proteome</keyword>
<evidence type="ECO:0000313" key="8">
    <source>
        <dbReference type="Proteomes" id="UP000251314"/>
    </source>
</evidence>
<dbReference type="EMBL" id="RCML01002960">
    <property type="protein sequence ID" value="KAG2956631.1"/>
    <property type="molecule type" value="Genomic_DNA"/>
</dbReference>
<name>A0A329RFG0_9STRA</name>
<dbReference type="EMBL" id="MJFZ01001409">
    <property type="protein sequence ID" value="RAW22152.1"/>
    <property type="molecule type" value="Genomic_DNA"/>
</dbReference>
<dbReference type="Proteomes" id="UP000736787">
    <property type="component" value="Unassembled WGS sequence"/>
</dbReference>
<evidence type="ECO:0000313" key="5">
    <source>
        <dbReference type="EMBL" id="KAG2956631.1"/>
    </source>
</evidence>
<protein>
    <submittedName>
        <fullName evidence="7">Uncharacterized protein</fullName>
    </submittedName>
</protein>
<feature type="region of interest" description="Disordered" evidence="1">
    <location>
        <begin position="40"/>
        <end position="69"/>
    </location>
</feature>
<dbReference type="AlphaFoldDB" id="A0A329RFG0"/>
<organism evidence="7 8">
    <name type="scientific">Phytophthora cactorum</name>
    <dbReference type="NCBI Taxonomy" id="29920"/>
    <lineage>
        <taxon>Eukaryota</taxon>
        <taxon>Sar</taxon>
        <taxon>Stramenopiles</taxon>
        <taxon>Oomycota</taxon>
        <taxon>Peronosporomycetes</taxon>
        <taxon>Peronosporales</taxon>
        <taxon>Peronosporaceae</taxon>
        <taxon>Phytophthora</taxon>
    </lineage>
</organism>
<reference evidence="7 8" key="1">
    <citation type="submission" date="2018-01" db="EMBL/GenBank/DDBJ databases">
        <title>Draft genome of the strawberry crown rot pathogen Phytophthora cactorum.</title>
        <authorList>
            <person name="Armitage A.D."/>
            <person name="Lysoe E."/>
            <person name="Nellist C.F."/>
            <person name="Harrison R.J."/>
            <person name="Brurberg M.B."/>
        </authorList>
    </citation>
    <scope>NUCLEOTIDE SEQUENCE [LARGE SCALE GENOMIC DNA]</scope>
    <source>
        <strain evidence="7 8">10300</strain>
    </source>
</reference>
<dbReference type="Proteomes" id="UP000251314">
    <property type="component" value="Unassembled WGS sequence"/>
</dbReference>
<dbReference type="EMBL" id="RCMV01003057">
    <property type="protein sequence ID" value="KAG3200060.1"/>
    <property type="molecule type" value="Genomic_DNA"/>
</dbReference>
<comment type="caution">
    <text evidence="7">The sequence shown here is derived from an EMBL/GenBank/DDBJ whole genome shotgun (WGS) entry which is preliminary data.</text>
</comment>
<gene>
    <name evidence="7" type="ORF">PC110_g21406</name>
    <name evidence="2" type="ORF">PC113_g14617</name>
    <name evidence="3" type="ORF">PC115_g24140</name>
    <name evidence="4" type="ORF">PC117_g15083</name>
    <name evidence="5" type="ORF">PC118_g24382</name>
    <name evidence="6" type="ORF">PC129_g23933</name>
</gene>
<evidence type="ECO:0000313" key="4">
    <source>
        <dbReference type="EMBL" id="KAG2925777.1"/>
    </source>
</evidence>
<dbReference type="EMBL" id="RCMK01000491">
    <property type="protein sequence ID" value="KAG2925777.1"/>
    <property type="molecule type" value="Genomic_DNA"/>
</dbReference>
<dbReference type="VEuPathDB" id="FungiDB:PC110_g21406"/>